<reference evidence="2" key="2">
    <citation type="submission" date="2020-10" db="UniProtKB">
        <authorList>
            <consortium name="WormBaseParasite"/>
        </authorList>
    </citation>
    <scope>IDENTIFICATION</scope>
</reference>
<dbReference type="Proteomes" id="UP000492821">
    <property type="component" value="Unassembled WGS sequence"/>
</dbReference>
<reference evidence="1" key="1">
    <citation type="journal article" date="2013" name="Genetics">
        <title>The draft genome and transcriptome of Panagrellus redivivus are shaped by the harsh demands of a free-living lifestyle.</title>
        <authorList>
            <person name="Srinivasan J."/>
            <person name="Dillman A.R."/>
            <person name="Macchietto M.G."/>
            <person name="Heikkinen L."/>
            <person name="Lakso M."/>
            <person name="Fracchia K.M."/>
            <person name="Antoshechkin I."/>
            <person name="Mortazavi A."/>
            <person name="Wong G."/>
            <person name="Sternberg P.W."/>
        </authorList>
    </citation>
    <scope>NUCLEOTIDE SEQUENCE [LARGE SCALE GENOMIC DNA]</scope>
    <source>
        <strain evidence="1">MT8872</strain>
    </source>
</reference>
<sequence>MPYPIAKLAYGLRCRLHDLATYHERYGLQVAAGTPSICPPNQTTVQKLVNNVELVFYKNGAKPLAYYYALPSSYRLALHINDEAHICVKNFTITKQNLTVKVSSNDLTLAGLGRFLISSGTFKLAYCDDDCDDSSNNVFKILRSSQGSFPSTTLDISNCTFKSTELFTTFPNLKNLTIQSTNVPDTWLTDISQFKGQLLTVKFESCNNFLDNVTSDQLVAFFKAQTPGFRFTVFSYSGKIECFKKLMHDLQQQLLYFNGFYQRQQDSHFFFGYLGGPVTTFYLP</sequence>
<protein>
    <submittedName>
        <fullName evidence="2">Recep_L_domain domain-containing protein</fullName>
    </submittedName>
</protein>
<evidence type="ECO:0000313" key="2">
    <source>
        <dbReference type="WBParaSite" id="Pan_g6593.t1"/>
    </source>
</evidence>
<dbReference type="WBParaSite" id="Pan_g6593.t1">
    <property type="protein sequence ID" value="Pan_g6593.t1"/>
    <property type="gene ID" value="Pan_g6593"/>
</dbReference>
<dbReference type="Gene3D" id="3.80.10.10">
    <property type="entry name" value="Ribonuclease Inhibitor"/>
    <property type="match status" value="1"/>
</dbReference>
<dbReference type="InterPro" id="IPR032675">
    <property type="entry name" value="LRR_dom_sf"/>
</dbReference>
<dbReference type="AlphaFoldDB" id="A0A7E5A0M6"/>
<accession>A0A7E5A0M6</accession>
<evidence type="ECO:0000313" key="1">
    <source>
        <dbReference type="Proteomes" id="UP000492821"/>
    </source>
</evidence>
<name>A0A7E5A0M6_PANRE</name>
<organism evidence="1 2">
    <name type="scientific">Panagrellus redivivus</name>
    <name type="common">Microworm</name>
    <dbReference type="NCBI Taxonomy" id="6233"/>
    <lineage>
        <taxon>Eukaryota</taxon>
        <taxon>Metazoa</taxon>
        <taxon>Ecdysozoa</taxon>
        <taxon>Nematoda</taxon>
        <taxon>Chromadorea</taxon>
        <taxon>Rhabditida</taxon>
        <taxon>Tylenchina</taxon>
        <taxon>Panagrolaimomorpha</taxon>
        <taxon>Panagrolaimoidea</taxon>
        <taxon>Panagrolaimidae</taxon>
        <taxon>Panagrellus</taxon>
    </lineage>
</organism>
<keyword evidence="1" id="KW-1185">Reference proteome</keyword>
<proteinExistence type="predicted"/>